<dbReference type="InterPro" id="IPR003343">
    <property type="entry name" value="Big_2"/>
</dbReference>
<evidence type="ECO:0000256" key="3">
    <source>
        <dbReference type="SAM" id="Phobius"/>
    </source>
</evidence>
<dbReference type="EMBL" id="CP060636">
    <property type="protein sequence ID" value="QNM12507.1"/>
    <property type="molecule type" value="Genomic_DNA"/>
</dbReference>
<dbReference type="InterPro" id="IPR008979">
    <property type="entry name" value="Galactose-bd-like_sf"/>
</dbReference>
<keyword evidence="3" id="KW-1133">Transmembrane helix</keyword>
<dbReference type="InterPro" id="IPR008964">
    <property type="entry name" value="Invasin/intimin_cell_adhesion"/>
</dbReference>
<dbReference type="KEGG" id="ehn:H9Q80_00695"/>
<evidence type="ECO:0000259" key="5">
    <source>
        <dbReference type="SMART" id="SM00635"/>
    </source>
</evidence>
<dbReference type="InterPro" id="IPR032518">
    <property type="entry name" value="HepII_N"/>
</dbReference>
<dbReference type="PANTHER" id="PTHR38045:SF1">
    <property type="entry name" value="HEPARINASE II_III-LIKE PROTEIN"/>
    <property type="match status" value="1"/>
</dbReference>
<protein>
    <submittedName>
        <fullName evidence="6">Heparinase II/III family protein</fullName>
    </submittedName>
</protein>
<evidence type="ECO:0000313" key="6">
    <source>
        <dbReference type="EMBL" id="QNM12507.1"/>
    </source>
</evidence>
<dbReference type="SMART" id="SM00635">
    <property type="entry name" value="BID_2"/>
    <property type="match status" value="1"/>
</dbReference>
<dbReference type="Proteomes" id="UP000515856">
    <property type="component" value="Chromosome"/>
</dbReference>
<dbReference type="Pfam" id="PF22637">
    <property type="entry name" value="CBM_4_9_1"/>
    <property type="match status" value="1"/>
</dbReference>
<dbReference type="GO" id="GO:0016829">
    <property type="term" value="F:lyase activity"/>
    <property type="evidence" value="ECO:0007669"/>
    <property type="project" value="InterPro"/>
</dbReference>
<evidence type="ECO:0000256" key="4">
    <source>
        <dbReference type="SAM" id="SignalP"/>
    </source>
</evidence>
<feature type="domain" description="BIG2" evidence="5">
    <location>
        <begin position="526"/>
        <end position="603"/>
    </location>
</feature>
<feature type="transmembrane region" description="Helical" evidence="3">
    <location>
        <begin position="1443"/>
        <end position="1459"/>
    </location>
</feature>
<dbReference type="Pfam" id="PF02368">
    <property type="entry name" value="Big_2"/>
    <property type="match status" value="1"/>
</dbReference>
<comment type="subcellular location">
    <subcellularLocation>
        <location evidence="1">Cell envelope</location>
    </subcellularLocation>
</comment>
<reference evidence="6 7" key="1">
    <citation type="submission" date="2020-08" db="EMBL/GenBank/DDBJ databases">
        <authorList>
            <person name="Liu C."/>
            <person name="Sun Q."/>
        </authorList>
    </citation>
    <scope>NUCLEOTIDE SEQUENCE [LARGE SCALE GENOMIC DNA]</scope>
    <source>
        <strain evidence="6 7">NSJ-61</strain>
    </source>
</reference>
<dbReference type="SUPFAM" id="SSF49785">
    <property type="entry name" value="Galactose-binding domain-like"/>
    <property type="match status" value="1"/>
</dbReference>
<dbReference type="InterPro" id="IPR012480">
    <property type="entry name" value="Hepar_II_III_C"/>
</dbReference>
<keyword evidence="4" id="KW-0732">Signal</keyword>
<dbReference type="Pfam" id="PF07940">
    <property type="entry name" value="Hepar_II_III_C"/>
    <property type="match status" value="1"/>
</dbReference>
<dbReference type="GO" id="GO:0030313">
    <property type="term" value="C:cell envelope"/>
    <property type="evidence" value="ECO:0007669"/>
    <property type="project" value="UniProtKB-SubCell"/>
</dbReference>
<keyword evidence="3" id="KW-0812">Transmembrane</keyword>
<dbReference type="PANTHER" id="PTHR38045">
    <property type="entry name" value="CHROMOSOME 1, WHOLE GENOME SHOTGUN SEQUENCE"/>
    <property type="match status" value="1"/>
</dbReference>
<feature type="signal peptide" evidence="4">
    <location>
        <begin position="1"/>
        <end position="30"/>
    </location>
</feature>
<gene>
    <name evidence="6" type="ORF">H9Q80_00695</name>
</gene>
<feature type="compositionally biased region" description="Polar residues" evidence="2">
    <location>
        <begin position="1410"/>
        <end position="1425"/>
    </location>
</feature>
<evidence type="ECO:0000256" key="1">
    <source>
        <dbReference type="ARBA" id="ARBA00004196"/>
    </source>
</evidence>
<proteinExistence type="predicted"/>
<keyword evidence="7" id="KW-1185">Reference proteome</keyword>
<dbReference type="InterPro" id="IPR054563">
    <property type="entry name" value="HylB-like_N"/>
</dbReference>
<evidence type="ECO:0000256" key="2">
    <source>
        <dbReference type="SAM" id="MobiDB-lite"/>
    </source>
</evidence>
<dbReference type="Gene3D" id="1.50.10.100">
    <property type="entry name" value="Chondroitin AC/alginate lyase"/>
    <property type="match status" value="1"/>
</dbReference>
<accession>A0A7G9GNX5</accession>
<dbReference type="RefSeq" id="WP_187426229.1">
    <property type="nucleotide sequence ID" value="NZ_CP060636.1"/>
</dbReference>
<feature type="chain" id="PRO_5028866079" evidence="4">
    <location>
        <begin position="31"/>
        <end position="1466"/>
    </location>
</feature>
<dbReference type="Pfam" id="PF16332">
    <property type="entry name" value="DUF4962"/>
    <property type="match status" value="1"/>
</dbReference>
<dbReference type="SUPFAM" id="SSF49373">
    <property type="entry name" value="Invasin/intimin cell-adhesion fragments"/>
    <property type="match status" value="1"/>
</dbReference>
<dbReference type="SUPFAM" id="SSF48230">
    <property type="entry name" value="Chondroitin AC/alginate lyase"/>
    <property type="match status" value="1"/>
</dbReference>
<dbReference type="Gene3D" id="2.60.120.260">
    <property type="entry name" value="Galactose-binding domain-like"/>
    <property type="match status" value="3"/>
</dbReference>
<dbReference type="Gene3D" id="2.60.40.3440">
    <property type="match status" value="1"/>
</dbReference>
<feature type="region of interest" description="Disordered" evidence="2">
    <location>
        <begin position="1383"/>
        <end position="1425"/>
    </location>
</feature>
<evidence type="ECO:0000313" key="7">
    <source>
        <dbReference type="Proteomes" id="UP000515856"/>
    </source>
</evidence>
<dbReference type="InterPro" id="IPR008929">
    <property type="entry name" value="Chondroitin_lyas"/>
</dbReference>
<dbReference type="Gene3D" id="2.60.40.1080">
    <property type="match status" value="1"/>
</dbReference>
<dbReference type="Gene3D" id="2.70.98.70">
    <property type="match status" value="1"/>
</dbReference>
<sequence>MLTKMKKWMCLGFSFLLICFSVLGSTNILAQEKKNYIANPEFQDVDGNSQFDSWNYWSSGGSGRAQSSADQGILTISASGENLVLNQILSNVTAENSYHFHATLKTEKFTHGAAIIRYQFLNKSNQSLSTTEIVKVMNNQDWKDIGQDITIPKSVDNSKFTDTLVAKVKLEIMVSSPTTGVMHVKNLRLEDSIQPAQDNLLINPTYQDTNQDGKIDHWNYWPATGDYKVAAKQGILTMQTNNTNITLHQSVMLSSEQLNKKYHFEGDIASEDLKSGTASYRIRIVDCSNRSLMVLDTNMKIKDTTDWQHVQLDFDVPDTLNGSTVAGIKLEHIVSKSTGTAYFKNIKVSCIGEMDKHEEGDPMNSLIFNGGYEKVNGTMPESWSLWKSSGGLNVESDEHVFKNGYRSVHIHDVSSTTPSRGTIYQSISPVSDEIQMHALKISQWIKTKDFTGKGLSIRLQYVAENGSIPTMYTQILPVSNTQDWTQYTYTIDLPPLPLKSIKLEYLYDESNGDVWIDDTLVNGYMKAENIEITPASCIMNVNDTLQLSADITPKQATISTLTFESSDTSIVSVDDQGLLHALKNGMAVICVKHVDGIEKEIAVVVNPQGKENAPIHFTTKMNTMITKKLPANAELLASPSHGTVILDHDQMSYYPEKDYTGSDAFTFVLKSEDGSVALQPVNVDVTAVNEAPQMEKLILQMNMNEPVSGKFQAMDKEHDSLSYTLLQPGSHGTFDIHDDTYTYTPEKDYHGYDHAMIQVKDTYGNITNSEVIIYIANTPQALIQSVKDEHPRLLATANDFDHIRTNIQKDTNAKAWYQDVLHTVDPLLEKPVVPYQLSDGVRLDTQGSKDVVNLAFVWQITHDEAYAKRAWKELDSLCRQYPDWHPDHLLDTAMTANGVAIAYDWLYDYLNEEQRNEVSKALYEKGLQVALSEYNANHRFVTDGYNWNFVCNSGFATSALALAHHENPDYRNLSGIILQKAYRSIQYGLPQYAPQGDSQEGISYWDYGTRYLVSFLSCISSATGENEFLATPGLKETALFPIYMSGKAGTYNYSDNDMMDAAGYLNLWFAKIYNEPSYTWYHKYYMEQNPHSANIYDLLYYDPSLYQGETPVQLDKQYDAQSIITMRHDFTDPDSSFLGFKGGYNGAPHGDLDIGSFVYDVDGERWALDFGKENYNLPGYWDMNQEGLRWQYYRKNALGHNTLVIHPENGANQSLQVKSNVIESQLNEQNGGYGILDMSDAYQKYAVDVKRGFAYFHRNEVLIRDEFTLKHKDDIYWQMHTDADVTIAEDGQSVILSKNGKQVKLMLIDEQHLGQRFEVMDAKAYPGITTAPNQSENTGVHKLFIHSIAKKGTFNVWIMPLNQDNQDMPEILPLSKWHQYDFKGTKKPDATPDDESNTPVVKPDHPDTTPDANTPSDTINTNHSQQNIHNKVDTSDHTHIDRIVLLFSASVVLLGYILYRKKAMKK</sequence>
<keyword evidence="3" id="KW-0472">Membrane</keyword>
<organism evidence="6 7">
    <name type="scientific">[Eubacterium] hominis</name>
    <dbReference type="NCBI Taxonomy" id="2764325"/>
    <lineage>
        <taxon>Bacteria</taxon>
        <taxon>Bacillati</taxon>
        <taxon>Bacillota</taxon>
        <taxon>Erysipelotrichia</taxon>
        <taxon>Erysipelotrichales</taxon>
        <taxon>Erysipelotrichaceae</taxon>
        <taxon>Amedibacillus</taxon>
    </lineage>
</organism>
<name>A0A7G9GNX5_9FIRM</name>
<dbReference type="Pfam" id="PF17963">
    <property type="entry name" value="Big_9"/>
    <property type="match status" value="1"/>
</dbReference>